<protein>
    <submittedName>
        <fullName evidence="3">Lipopolysaccharide biosynthesis regulator YciM, contains six TPR domains and a predicted metal-binding C-terminal domain</fullName>
    </submittedName>
</protein>
<dbReference type="PANTHER" id="PTHR12558">
    <property type="entry name" value="CELL DIVISION CYCLE 16,23,27"/>
    <property type="match status" value="1"/>
</dbReference>
<dbReference type="InterPro" id="IPR011990">
    <property type="entry name" value="TPR-like_helical_dom_sf"/>
</dbReference>
<evidence type="ECO:0000256" key="2">
    <source>
        <dbReference type="SAM" id="SignalP"/>
    </source>
</evidence>
<feature type="repeat" description="TPR" evidence="1">
    <location>
        <begin position="422"/>
        <end position="455"/>
    </location>
</feature>
<keyword evidence="1" id="KW-0802">TPR repeat</keyword>
<dbReference type="SUPFAM" id="SSF48452">
    <property type="entry name" value="TPR-like"/>
    <property type="match status" value="3"/>
</dbReference>
<dbReference type="RefSeq" id="WP_283405386.1">
    <property type="nucleotide sequence ID" value="NZ_FXUI01000002.1"/>
</dbReference>
<dbReference type="PROSITE" id="PS50005">
    <property type="entry name" value="TPR"/>
    <property type="match status" value="1"/>
</dbReference>
<feature type="chain" id="PRO_5045542184" evidence="2">
    <location>
        <begin position="19"/>
        <end position="505"/>
    </location>
</feature>
<organism evidence="3 4">
    <name type="scientific">Novosphingobium panipatense</name>
    <dbReference type="NCBI Taxonomy" id="428991"/>
    <lineage>
        <taxon>Bacteria</taxon>
        <taxon>Pseudomonadati</taxon>
        <taxon>Pseudomonadota</taxon>
        <taxon>Alphaproteobacteria</taxon>
        <taxon>Sphingomonadales</taxon>
        <taxon>Sphingomonadaceae</taxon>
        <taxon>Novosphingobium</taxon>
    </lineage>
</organism>
<dbReference type="Pfam" id="PF13432">
    <property type="entry name" value="TPR_16"/>
    <property type="match status" value="2"/>
</dbReference>
<feature type="signal peptide" evidence="2">
    <location>
        <begin position="1"/>
        <end position="18"/>
    </location>
</feature>
<dbReference type="PANTHER" id="PTHR12558:SF13">
    <property type="entry name" value="CELL DIVISION CYCLE PROTEIN 27 HOMOLOG"/>
    <property type="match status" value="1"/>
</dbReference>
<gene>
    <name evidence="3" type="ORF">SAMN06296065_102384</name>
</gene>
<dbReference type="SMART" id="SM00028">
    <property type="entry name" value="TPR"/>
    <property type="match status" value="4"/>
</dbReference>
<accession>A0ABY1Q7C0</accession>
<dbReference type="Pfam" id="PF14559">
    <property type="entry name" value="TPR_19"/>
    <property type="match status" value="2"/>
</dbReference>
<keyword evidence="4" id="KW-1185">Reference proteome</keyword>
<evidence type="ECO:0000256" key="1">
    <source>
        <dbReference type="PROSITE-ProRule" id="PRU00339"/>
    </source>
</evidence>
<sequence>MKSIARTLLPFTAILTLAACGESPEAAFAEAQRNFAAENYQEARVRLSVALRQRPEDAKVLALLADTHLRLGDAVSAEAAIARLERAGYGNTARMKAEAALLRQEPARALELVGDADDAESWKVRAEAQLALGDKEAARLAYERGMASHPNIRLAASHARFLLLEEDLAGAARVLLRMRRMAPRSFETMVLGGDLDAAQGREKEAAAAYRAAVDAFPNRLGPMLALANQYDAMGRLDEAFDLVQQAARFAPGDAEVEAMRIQFLSQKGEWETIRLALQGREADLIPGSTLAMTYGEALLHLGHAEQARAIFRRAVLHFPHNLYAQLMLGRAQLAAGDAASSWETLAPLARSTLARPDVLEPAVQAARAAGAPEAAGLQMRLAPARVRETMALIEKGEGALYTRRWREAISVYQQLLKRGPDAEVLKRLALAYDGLGEVEAAIAHADRAVALNRNNPNYLYVAGALRLSNDRDRAEAQRLLEAAAILDPGNDAIARELRKAKAPGR</sequence>
<dbReference type="Proteomes" id="UP001157910">
    <property type="component" value="Unassembled WGS sequence"/>
</dbReference>
<dbReference type="InterPro" id="IPR019734">
    <property type="entry name" value="TPR_rpt"/>
</dbReference>
<proteinExistence type="predicted"/>
<evidence type="ECO:0000313" key="4">
    <source>
        <dbReference type="Proteomes" id="UP001157910"/>
    </source>
</evidence>
<evidence type="ECO:0000313" key="3">
    <source>
        <dbReference type="EMBL" id="SMP57965.1"/>
    </source>
</evidence>
<dbReference type="EMBL" id="FXUI01000002">
    <property type="protein sequence ID" value="SMP57965.1"/>
    <property type="molecule type" value="Genomic_DNA"/>
</dbReference>
<reference evidence="3 4" key="1">
    <citation type="submission" date="2017-05" db="EMBL/GenBank/DDBJ databases">
        <authorList>
            <person name="Varghese N."/>
            <person name="Submissions S."/>
        </authorList>
    </citation>
    <scope>NUCLEOTIDE SEQUENCE [LARGE SCALE GENOMIC DNA]</scope>
    <source>
        <strain evidence="3 4">SM16</strain>
    </source>
</reference>
<name>A0ABY1Q7C0_9SPHN</name>
<keyword evidence="2" id="KW-0732">Signal</keyword>
<comment type="caution">
    <text evidence="3">The sequence shown here is derived from an EMBL/GenBank/DDBJ whole genome shotgun (WGS) entry which is preliminary data.</text>
</comment>
<dbReference type="Gene3D" id="1.25.40.10">
    <property type="entry name" value="Tetratricopeptide repeat domain"/>
    <property type="match status" value="2"/>
</dbReference>
<dbReference type="PROSITE" id="PS51257">
    <property type="entry name" value="PROKAR_LIPOPROTEIN"/>
    <property type="match status" value="1"/>
</dbReference>